<accession>A0A327XZA2</accession>
<comment type="caution">
    <text evidence="1">The sequence shown here is derived from an EMBL/GenBank/DDBJ whole genome shotgun (WGS) entry which is preliminary data.</text>
</comment>
<dbReference type="EMBL" id="QLMG01000039">
    <property type="protein sequence ID" value="RAK13186.1"/>
    <property type="molecule type" value="Genomic_DNA"/>
</dbReference>
<gene>
    <name evidence="1" type="ORF">ATI53_103915</name>
</gene>
<evidence type="ECO:0000313" key="2">
    <source>
        <dbReference type="Proteomes" id="UP000249165"/>
    </source>
</evidence>
<dbReference type="Proteomes" id="UP000249165">
    <property type="component" value="Unassembled WGS sequence"/>
</dbReference>
<dbReference type="AlphaFoldDB" id="A0A327XZA2"/>
<organism evidence="1 2">
    <name type="scientific">Salipiger aestuarii</name>
    <dbReference type="NCBI Taxonomy" id="568098"/>
    <lineage>
        <taxon>Bacteria</taxon>
        <taxon>Pseudomonadati</taxon>
        <taxon>Pseudomonadota</taxon>
        <taxon>Alphaproteobacteria</taxon>
        <taxon>Rhodobacterales</taxon>
        <taxon>Roseobacteraceae</taxon>
        <taxon>Salipiger</taxon>
    </lineage>
</organism>
<sequence length="43" mass="4502">MKGALLMREAGGTPLQIRYVAFDSGPCGASDLSTNRISEPPHG</sequence>
<name>A0A327XZA2_9RHOB</name>
<evidence type="ECO:0000313" key="1">
    <source>
        <dbReference type="EMBL" id="RAK13186.1"/>
    </source>
</evidence>
<protein>
    <submittedName>
        <fullName evidence="1">Uncharacterized protein</fullName>
    </submittedName>
</protein>
<reference evidence="1 2" key="1">
    <citation type="submission" date="2018-06" db="EMBL/GenBank/DDBJ databases">
        <title>Genomic Encyclopedia of Archaeal and Bacterial Type Strains, Phase II (KMG-II): from individual species to whole genera.</title>
        <authorList>
            <person name="Goeker M."/>
        </authorList>
    </citation>
    <scope>NUCLEOTIDE SEQUENCE [LARGE SCALE GENOMIC DNA]</scope>
    <source>
        <strain evidence="1 2">DSM 22011</strain>
    </source>
</reference>
<keyword evidence="2" id="KW-1185">Reference proteome</keyword>
<proteinExistence type="predicted"/>